<dbReference type="EMBL" id="CP022163">
    <property type="protein sequence ID" value="ATB31952.1"/>
    <property type="molecule type" value="Genomic_DNA"/>
</dbReference>
<protein>
    <recommendedName>
        <fullName evidence="4">DUF2267 domain-containing protein</fullName>
    </recommendedName>
</protein>
<dbReference type="OrthoDB" id="5522826at2"/>
<proteinExistence type="predicted"/>
<keyword evidence="3" id="KW-1185">Reference proteome</keyword>
<evidence type="ECO:0000313" key="3">
    <source>
        <dbReference type="Proteomes" id="UP000217289"/>
    </source>
</evidence>
<dbReference type="AlphaFoldDB" id="A0A250IL32"/>
<dbReference type="Gene3D" id="1.10.490.110">
    <property type="entry name" value="Uncharacterized conserved protein DUF2267"/>
    <property type="match status" value="1"/>
</dbReference>
<dbReference type="Pfam" id="PF10025">
    <property type="entry name" value="DUF2267"/>
    <property type="match status" value="1"/>
</dbReference>
<dbReference type="RefSeq" id="WP_095980214.1">
    <property type="nucleotide sequence ID" value="NZ_CP022163.1"/>
</dbReference>
<gene>
    <name evidence="2" type="ORF">MEBOL_005424</name>
</gene>
<evidence type="ECO:0000313" key="2">
    <source>
        <dbReference type="EMBL" id="ATB31952.1"/>
    </source>
</evidence>
<evidence type="ECO:0008006" key="4">
    <source>
        <dbReference type="Google" id="ProtNLM"/>
    </source>
</evidence>
<organism evidence="2 3">
    <name type="scientific">Melittangium boletus DSM 14713</name>
    <dbReference type="NCBI Taxonomy" id="1294270"/>
    <lineage>
        <taxon>Bacteria</taxon>
        <taxon>Pseudomonadati</taxon>
        <taxon>Myxococcota</taxon>
        <taxon>Myxococcia</taxon>
        <taxon>Myxococcales</taxon>
        <taxon>Cystobacterineae</taxon>
        <taxon>Archangiaceae</taxon>
        <taxon>Melittangium</taxon>
    </lineage>
</organism>
<dbReference type="Proteomes" id="UP000217289">
    <property type="component" value="Chromosome"/>
</dbReference>
<reference evidence="2 3" key="1">
    <citation type="submission" date="2017-06" db="EMBL/GenBank/DDBJ databases">
        <authorList>
            <person name="Kim H.J."/>
            <person name="Triplett B.A."/>
        </authorList>
    </citation>
    <scope>NUCLEOTIDE SEQUENCE [LARGE SCALE GENOMIC DNA]</scope>
    <source>
        <strain evidence="2 3">DSM 14713</strain>
    </source>
</reference>
<name>A0A250IL32_9BACT</name>
<evidence type="ECO:0000256" key="1">
    <source>
        <dbReference type="SAM" id="MobiDB-lite"/>
    </source>
</evidence>
<feature type="compositionally biased region" description="Basic and acidic residues" evidence="1">
    <location>
        <begin position="152"/>
        <end position="177"/>
    </location>
</feature>
<sequence length="208" mass="23023">MTRDEILSRVAERMGLSRQEDAEPVVRTVLESIGERLSGPMRQALAEDLPSLQAENPPSEEPSVDFPLADLHERVSLRADVRIGQAVEFTAVVCQVLAEALTPGTLHRLREALPAPVSALFTPRQRSERFEHVHHDPGRHTLAEGRPGSRHPLSEARPERAHSDSVARSDNPHEETKLSSATGLTQERQHETLATGRPAAVHDPHDER</sequence>
<feature type="compositionally biased region" description="Basic and acidic residues" evidence="1">
    <location>
        <begin position="129"/>
        <end position="143"/>
    </location>
</feature>
<feature type="region of interest" description="Disordered" evidence="1">
    <location>
        <begin position="129"/>
        <end position="208"/>
    </location>
</feature>
<accession>A0A250IL32</accession>
<dbReference type="InterPro" id="IPR038282">
    <property type="entry name" value="DUF2267_sf"/>
</dbReference>
<dbReference type="KEGG" id="mbd:MEBOL_005424"/>
<dbReference type="InterPro" id="IPR018727">
    <property type="entry name" value="DUF2267"/>
</dbReference>